<dbReference type="EMBL" id="OU503037">
    <property type="protein sequence ID" value="CAI9756870.1"/>
    <property type="molecule type" value="Genomic_DNA"/>
</dbReference>
<gene>
    <name evidence="1" type="ORF">FPE_LOCUS4300</name>
</gene>
<accession>A0AAD1YVX0</accession>
<evidence type="ECO:0000313" key="1">
    <source>
        <dbReference type="EMBL" id="CAI9756870.1"/>
    </source>
</evidence>
<keyword evidence="2" id="KW-1185">Reference proteome</keyword>
<name>A0AAD1YVX0_9LAMI</name>
<organism evidence="1 2">
    <name type="scientific">Fraxinus pennsylvanica</name>
    <dbReference type="NCBI Taxonomy" id="56036"/>
    <lineage>
        <taxon>Eukaryota</taxon>
        <taxon>Viridiplantae</taxon>
        <taxon>Streptophyta</taxon>
        <taxon>Embryophyta</taxon>
        <taxon>Tracheophyta</taxon>
        <taxon>Spermatophyta</taxon>
        <taxon>Magnoliopsida</taxon>
        <taxon>eudicotyledons</taxon>
        <taxon>Gunneridae</taxon>
        <taxon>Pentapetalae</taxon>
        <taxon>asterids</taxon>
        <taxon>lamiids</taxon>
        <taxon>Lamiales</taxon>
        <taxon>Oleaceae</taxon>
        <taxon>Oleeae</taxon>
        <taxon>Fraxinus</taxon>
    </lineage>
</organism>
<protein>
    <submittedName>
        <fullName evidence="1">Uncharacterized protein</fullName>
    </submittedName>
</protein>
<dbReference type="Proteomes" id="UP000834106">
    <property type="component" value="Chromosome 2"/>
</dbReference>
<sequence>MPRVWRRRAILNTGYIHLILFRGFWIQSLEITLQKCFVIMEVNCQDAFAMIFAVSKVVIEQFGDLCTLIPSEHRCLYLLLFQDAWKRLSVTLRRDSKTIPCYSSTDILVEDYQHDVKRIDYHKLYLTFLALATRINGEVDIAMRLLGIAVVVLPTQQQSLRVPLPHGIDGSTEICHRVLRETAALKGDVAAPKSWLQKVLPHRYRAPSSSFPLF</sequence>
<proteinExistence type="predicted"/>
<reference evidence="1" key="1">
    <citation type="submission" date="2023-05" db="EMBL/GenBank/DDBJ databases">
        <authorList>
            <person name="Huff M."/>
        </authorList>
    </citation>
    <scope>NUCLEOTIDE SEQUENCE</scope>
</reference>
<evidence type="ECO:0000313" key="2">
    <source>
        <dbReference type="Proteomes" id="UP000834106"/>
    </source>
</evidence>
<dbReference type="AlphaFoldDB" id="A0AAD1YVX0"/>